<dbReference type="InterPro" id="IPR000424">
    <property type="entry name" value="Primosome_PriB/ssb"/>
</dbReference>
<feature type="compositionally biased region" description="Low complexity" evidence="4">
    <location>
        <begin position="109"/>
        <end position="127"/>
    </location>
</feature>
<dbReference type="AlphaFoldDB" id="A0A1F4Y115"/>
<sequence length="147" mass="15885">MYLNKAMVFGNLTRDPEVRALPSGGQVCSFGIATNRVYKKPDGTKQEEVEFHNVVTFGKLAELCGLYLKKGSSAYIEGRLKTRSWEGEKGKQYKTEIIAEVVQFGPRAAGQGAAPRGAESAPAAASAAKEDAIDYPAEDINPDDIPF</sequence>
<dbReference type="Pfam" id="PF00436">
    <property type="entry name" value="SSB"/>
    <property type="match status" value="1"/>
</dbReference>
<dbReference type="GO" id="GO:0003697">
    <property type="term" value="F:single-stranded DNA binding"/>
    <property type="evidence" value="ECO:0007669"/>
    <property type="project" value="UniProtKB-UniRule"/>
</dbReference>
<evidence type="ECO:0000313" key="6">
    <source>
        <dbReference type="Proteomes" id="UP000178585"/>
    </source>
</evidence>
<dbReference type="SUPFAM" id="SSF50249">
    <property type="entry name" value="Nucleic acid-binding proteins"/>
    <property type="match status" value="1"/>
</dbReference>
<dbReference type="PROSITE" id="PS50935">
    <property type="entry name" value="SSB"/>
    <property type="match status" value="1"/>
</dbReference>
<proteinExistence type="inferred from homology"/>
<dbReference type="NCBIfam" id="TIGR00621">
    <property type="entry name" value="ssb"/>
    <property type="match status" value="1"/>
</dbReference>
<protein>
    <recommendedName>
        <fullName evidence="2 3">Single-stranded DNA-binding protein</fullName>
        <shortName evidence="2">SSB</shortName>
    </recommendedName>
</protein>
<comment type="caution">
    <text evidence="5">The sequence shown here is derived from an EMBL/GenBank/DDBJ whole genome shotgun (WGS) entry which is preliminary data.</text>
</comment>
<keyword evidence="1 2" id="KW-0238">DNA-binding</keyword>
<gene>
    <name evidence="5" type="ORF">A2949_02090</name>
</gene>
<feature type="compositionally biased region" description="Acidic residues" evidence="4">
    <location>
        <begin position="136"/>
        <end position="147"/>
    </location>
</feature>
<comment type="subunit">
    <text evidence="2">Homotetramer.</text>
</comment>
<feature type="region of interest" description="Disordered" evidence="4">
    <location>
        <begin position="109"/>
        <end position="147"/>
    </location>
</feature>
<dbReference type="HAMAP" id="MF_00984">
    <property type="entry name" value="SSB"/>
    <property type="match status" value="1"/>
</dbReference>
<evidence type="ECO:0000256" key="1">
    <source>
        <dbReference type="ARBA" id="ARBA00023125"/>
    </source>
</evidence>
<organism evidence="5 6">
    <name type="scientific">Candidatus Adlerbacteria bacterium RIFCSPLOWO2_01_FULL_54_21b</name>
    <dbReference type="NCBI Taxonomy" id="1797245"/>
    <lineage>
        <taxon>Bacteria</taxon>
        <taxon>Candidatus Adleribacteriota</taxon>
    </lineage>
</organism>
<accession>A0A1F4Y115</accession>
<evidence type="ECO:0000313" key="5">
    <source>
        <dbReference type="EMBL" id="OGC87667.1"/>
    </source>
</evidence>
<dbReference type="STRING" id="1797245.A2949_02090"/>
<dbReference type="Proteomes" id="UP000178585">
    <property type="component" value="Unassembled WGS sequence"/>
</dbReference>
<dbReference type="PIRSF" id="PIRSF002070">
    <property type="entry name" value="SSB"/>
    <property type="match status" value="1"/>
</dbReference>
<evidence type="ECO:0000256" key="3">
    <source>
        <dbReference type="PIRNR" id="PIRNR002070"/>
    </source>
</evidence>
<dbReference type="Gene3D" id="2.40.50.140">
    <property type="entry name" value="Nucleic acid-binding proteins"/>
    <property type="match status" value="1"/>
</dbReference>
<dbReference type="GO" id="GO:0009295">
    <property type="term" value="C:nucleoid"/>
    <property type="evidence" value="ECO:0007669"/>
    <property type="project" value="TreeGrafter"/>
</dbReference>
<dbReference type="GO" id="GO:0006260">
    <property type="term" value="P:DNA replication"/>
    <property type="evidence" value="ECO:0007669"/>
    <property type="project" value="InterPro"/>
</dbReference>
<name>A0A1F4Y115_9BACT</name>
<dbReference type="PANTHER" id="PTHR10302:SF27">
    <property type="entry name" value="SINGLE-STRANDED DNA-BINDING PROTEIN"/>
    <property type="match status" value="1"/>
</dbReference>
<dbReference type="PANTHER" id="PTHR10302">
    <property type="entry name" value="SINGLE-STRANDED DNA-BINDING PROTEIN"/>
    <property type="match status" value="1"/>
</dbReference>
<dbReference type="EMBL" id="MEWZ01000002">
    <property type="protein sequence ID" value="OGC87667.1"/>
    <property type="molecule type" value="Genomic_DNA"/>
</dbReference>
<reference evidence="5 6" key="1">
    <citation type="journal article" date="2016" name="Nat. Commun.">
        <title>Thousands of microbial genomes shed light on interconnected biogeochemical processes in an aquifer system.</title>
        <authorList>
            <person name="Anantharaman K."/>
            <person name="Brown C.T."/>
            <person name="Hug L.A."/>
            <person name="Sharon I."/>
            <person name="Castelle C.J."/>
            <person name="Probst A.J."/>
            <person name="Thomas B.C."/>
            <person name="Singh A."/>
            <person name="Wilkins M.J."/>
            <person name="Karaoz U."/>
            <person name="Brodie E.L."/>
            <person name="Williams K.H."/>
            <person name="Hubbard S.S."/>
            <person name="Banfield J.F."/>
        </authorList>
    </citation>
    <scope>NUCLEOTIDE SEQUENCE [LARGE SCALE GENOMIC DNA]</scope>
</reference>
<evidence type="ECO:0000256" key="2">
    <source>
        <dbReference type="HAMAP-Rule" id="MF_00984"/>
    </source>
</evidence>
<dbReference type="InterPro" id="IPR012340">
    <property type="entry name" value="NA-bd_OB-fold"/>
</dbReference>
<dbReference type="InterPro" id="IPR011344">
    <property type="entry name" value="ssDNA-bd"/>
</dbReference>
<comment type="caution">
    <text evidence="2">Lacks conserved residue(s) required for the propagation of feature annotation.</text>
</comment>
<evidence type="ECO:0000256" key="4">
    <source>
        <dbReference type="SAM" id="MobiDB-lite"/>
    </source>
</evidence>
<dbReference type="CDD" id="cd04496">
    <property type="entry name" value="SSB_OBF"/>
    <property type="match status" value="1"/>
</dbReference>